<dbReference type="EMBL" id="GBBK01001240">
    <property type="protein sequence ID" value="JAC23242.1"/>
    <property type="molecule type" value="mRNA"/>
</dbReference>
<dbReference type="AlphaFoldDB" id="A0A023FNB5"/>
<name>A0A023FNB5_AMBCJ</name>
<sequence length="164" mass="17775">MGLGGTISTESIPKCHDPKTEVPYAKGKLILKGHTNSCTCALPDGRQGKFPDYTPCFGETEGRRQVGNCSEGVCKTAPSTFGCAGKNGTEDDSTINRELCTFECKNNEGKTEWAFLPDGSSCVNKDEGDENPKNGTCKHRPHRDSVEQKETVCFPNDQLHLVGC</sequence>
<protein>
    <submittedName>
        <fullName evidence="1">Putative disintigrin</fullName>
    </submittedName>
</protein>
<organism evidence="1">
    <name type="scientific">Amblyomma cajennense</name>
    <name type="common">Cayenne tick</name>
    <name type="synonym">Acarus cajennensis</name>
    <dbReference type="NCBI Taxonomy" id="34607"/>
    <lineage>
        <taxon>Eukaryota</taxon>
        <taxon>Metazoa</taxon>
        <taxon>Ecdysozoa</taxon>
        <taxon>Arthropoda</taxon>
        <taxon>Chelicerata</taxon>
        <taxon>Arachnida</taxon>
        <taxon>Acari</taxon>
        <taxon>Parasitiformes</taxon>
        <taxon>Ixodida</taxon>
        <taxon>Ixodoidea</taxon>
        <taxon>Ixodidae</taxon>
        <taxon>Amblyomminae</taxon>
        <taxon>Amblyomma</taxon>
    </lineage>
</organism>
<accession>A0A023FNB5</accession>
<reference evidence="1" key="1">
    <citation type="submission" date="2014-03" db="EMBL/GenBank/DDBJ databases">
        <title>The sialotranscriptome of Amblyomma triste, Amblyomma parvum and Amblyomma cajennense ticks, uncovered by 454-based RNA-seq.</title>
        <authorList>
            <person name="Garcia G.R."/>
            <person name="Gardinassi L.G."/>
            <person name="Ribeiro J.M."/>
            <person name="Anatriello E."/>
            <person name="Ferreira B.R."/>
            <person name="Moreira H.N."/>
            <person name="Mafra C."/>
            <person name="Olegario M.M."/>
            <person name="Szabo P.J."/>
            <person name="Miranda-Santos I.K."/>
            <person name="Maruyama S.R."/>
        </authorList>
    </citation>
    <scope>NUCLEOTIDE SEQUENCE</scope>
    <source>
        <strain evidence="1">Uberlandia</strain>
        <tissue evidence="1">Salivary glands</tissue>
    </source>
</reference>
<evidence type="ECO:0000313" key="1">
    <source>
        <dbReference type="EMBL" id="JAC23242.1"/>
    </source>
</evidence>
<proteinExistence type="evidence at transcript level"/>